<reference evidence="1 2" key="1">
    <citation type="submission" date="2019-01" db="EMBL/GenBank/DDBJ databases">
        <title>Complete genome sequence of Campylobacter bacteriophage CP20.</title>
        <authorList>
            <person name="Connerton I.F."/>
        </authorList>
    </citation>
    <scope>NUCLEOTIDE SEQUENCE [LARGE SCALE GENOMIC DNA]</scope>
</reference>
<accession>A0A410T7D1</accession>
<dbReference type="EMBL" id="MK408758">
    <property type="protein sequence ID" value="QAU04844.1"/>
    <property type="molecule type" value="Genomic_DNA"/>
</dbReference>
<evidence type="ECO:0000313" key="1">
    <source>
        <dbReference type="EMBL" id="QAU04844.1"/>
    </source>
</evidence>
<proteinExistence type="predicted"/>
<evidence type="ECO:0008006" key="3">
    <source>
        <dbReference type="Google" id="ProtNLM"/>
    </source>
</evidence>
<protein>
    <recommendedName>
        <fullName evidence="3">SHSP domain-containing protein</fullName>
    </recommendedName>
</protein>
<organism evidence="1 2">
    <name type="scientific">Campylobacter phage CP20</name>
    <dbReference type="NCBI Taxonomy" id="2506428"/>
    <lineage>
        <taxon>Viruses</taxon>
        <taxon>Duplodnaviria</taxon>
        <taxon>Heunggongvirae</taxon>
        <taxon>Uroviricota</taxon>
        <taxon>Caudoviricetes</taxon>
        <taxon>Connertonviridae</taxon>
        <taxon>Firehammervirus</taxon>
        <taxon>Firehammervirus CPt10</taxon>
    </lineage>
</organism>
<dbReference type="Proteomes" id="UP000290538">
    <property type="component" value="Segment"/>
</dbReference>
<sequence length="142" mass="16113">MLELSNFLRSPFSELPGMPFDNRSYQDLLKNVSKTIETYPSSMTSYLTTETSSGIDVVVLAPGVQEDGSKTIELDFKPDEIVIRYKVHNDAKSFFITGYNTIRVSLDSVNNFKLKQNSFKARNGIITFSLESIKETKNTYTF</sequence>
<name>A0A410T7D1_9CAUD</name>
<evidence type="ECO:0000313" key="2">
    <source>
        <dbReference type="Proteomes" id="UP000290538"/>
    </source>
</evidence>